<name>A0A433SEP5_9BURK</name>
<evidence type="ECO:0000313" key="2">
    <source>
        <dbReference type="Proteomes" id="UP000286947"/>
    </source>
</evidence>
<reference evidence="1 2" key="1">
    <citation type="submission" date="2018-01" db="EMBL/GenBank/DDBJ databases">
        <title>Saezia sanguinis gen. nov., sp. nov., in the order Burkholderiales isolated from human blood.</title>
        <authorList>
            <person name="Medina-Pascual M.J."/>
            <person name="Valdezate S."/>
            <person name="Monzon S."/>
            <person name="Cuesta I."/>
            <person name="Carrasco G."/>
            <person name="Villalon P."/>
            <person name="Saez-Nieto J.A."/>
        </authorList>
    </citation>
    <scope>NUCLEOTIDE SEQUENCE [LARGE SCALE GENOMIC DNA]</scope>
    <source>
        <strain evidence="1 2">CNM695-12</strain>
    </source>
</reference>
<keyword evidence="2" id="KW-1185">Reference proteome</keyword>
<sequence length="264" mass="30567">MRCKICGSAAKSQMRVDLRKACNGLIATDVEDRLIDYYRCPNCSFVFTPYFDHWSAADFGERIYNDNYIKYDPEYEGIRSERVAKSFVQFFADHKQLSFLDYGGGHGALADILKQNGYASVQFFDPYTSKGSLFESHQAFDIVLCVEVMEHLNNPMATIYDMVAKLDRNKPAAIYFTTHLLDKKELKGGWENHWYIAPRNGHISIYAIKTLHRIADMLGAKLVSNMHGLHAFLFDGFAMIQKERQKDLASLKYRLKSHFWRWNV</sequence>
<evidence type="ECO:0000313" key="1">
    <source>
        <dbReference type="EMBL" id="RUS67239.1"/>
    </source>
</evidence>
<organism evidence="1 2">
    <name type="scientific">Saezia sanguinis</name>
    <dbReference type="NCBI Taxonomy" id="1965230"/>
    <lineage>
        <taxon>Bacteria</taxon>
        <taxon>Pseudomonadati</taxon>
        <taxon>Pseudomonadota</taxon>
        <taxon>Betaproteobacteria</taxon>
        <taxon>Burkholderiales</taxon>
        <taxon>Saeziaceae</taxon>
        <taxon>Saezia</taxon>
    </lineage>
</organism>
<dbReference type="EMBL" id="PQSP01000002">
    <property type="protein sequence ID" value="RUS67239.1"/>
    <property type="molecule type" value="Genomic_DNA"/>
</dbReference>
<dbReference type="OrthoDB" id="9791944at2"/>
<accession>A0A433SEP5</accession>
<gene>
    <name evidence="1" type="ORF">CUZ56_01181</name>
</gene>
<dbReference type="InterPro" id="IPR029063">
    <property type="entry name" value="SAM-dependent_MTases_sf"/>
</dbReference>
<proteinExistence type="predicted"/>
<dbReference type="Gene3D" id="3.40.50.150">
    <property type="entry name" value="Vaccinia Virus protein VP39"/>
    <property type="match status" value="1"/>
</dbReference>
<dbReference type="Proteomes" id="UP000286947">
    <property type="component" value="Unassembled WGS sequence"/>
</dbReference>
<comment type="caution">
    <text evidence="1">The sequence shown here is derived from an EMBL/GenBank/DDBJ whole genome shotgun (WGS) entry which is preliminary data.</text>
</comment>
<evidence type="ECO:0008006" key="3">
    <source>
        <dbReference type="Google" id="ProtNLM"/>
    </source>
</evidence>
<protein>
    <recommendedName>
        <fullName evidence="3">Ubiquinone biosynthesis O-methyltransferase</fullName>
    </recommendedName>
</protein>
<dbReference type="RefSeq" id="WP_126979127.1">
    <property type="nucleotide sequence ID" value="NZ_PQSP01000002.1"/>
</dbReference>
<dbReference type="Pfam" id="PF13489">
    <property type="entry name" value="Methyltransf_23"/>
    <property type="match status" value="1"/>
</dbReference>
<dbReference type="SUPFAM" id="SSF53335">
    <property type="entry name" value="S-adenosyl-L-methionine-dependent methyltransferases"/>
    <property type="match status" value="1"/>
</dbReference>
<dbReference type="AlphaFoldDB" id="A0A433SEP5"/>